<organism evidence="3 4">
    <name type="scientific">Chryseobacterium paridis</name>
    <dbReference type="NCBI Taxonomy" id="2800328"/>
    <lineage>
        <taxon>Bacteria</taxon>
        <taxon>Pseudomonadati</taxon>
        <taxon>Bacteroidota</taxon>
        <taxon>Flavobacteriia</taxon>
        <taxon>Flavobacteriales</taxon>
        <taxon>Weeksellaceae</taxon>
        <taxon>Chryseobacterium group</taxon>
        <taxon>Chryseobacterium</taxon>
    </lineage>
</organism>
<evidence type="ECO:0000313" key="3">
    <source>
        <dbReference type="EMBL" id="MBK1897478.1"/>
    </source>
</evidence>
<keyword evidence="1" id="KW-0732">Signal</keyword>
<dbReference type="InterPro" id="IPR045474">
    <property type="entry name" value="GEVED"/>
</dbReference>
<proteinExistence type="predicted"/>
<dbReference type="SMART" id="SM00060">
    <property type="entry name" value="FN3"/>
    <property type="match status" value="1"/>
</dbReference>
<accession>A0ABS1FYR3</accession>
<dbReference type="RefSeq" id="WP_200247710.1">
    <property type="nucleotide sequence ID" value="NZ_JAENHK010000010.1"/>
</dbReference>
<reference evidence="4" key="1">
    <citation type="submission" date="2021-01" db="EMBL/GenBank/DDBJ databases">
        <title>Genome public.</title>
        <authorList>
            <person name="Liu C."/>
            <person name="Sun Q."/>
        </authorList>
    </citation>
    <scope>NUCLEOTIDE SEQUENCE [LARGE SCALE GENOMIC DNA]</scope>
    <source>
        <strain evidence="4">YIM B02567</strain>
    </source>
</reference>
<dbReference type="InterPro" id="IPR013783">
    <property type="entry name" value="Ig-like_fold"/>
</dbReference>
<dbReference type="InterPro" id="IPR036116">
    <property type="entry name" value="FN3_sf"/>
</dbReference>
<dbReference type="PROSITE" id="PS50853">
    <property type="entry name" value="FN3"/>
    <property type="match status" value="1"/>
</dbReference>
<dbReference type="NCBIfam" id="TIGR04183">
    <property type="entry name" value="Por_Secre_tail"/>
    <property type="match status" value="1"/>
</dbReference>
<dbReference type="Gene3D" id="2.60.40.10">
    <property type="entry name" value="Immunoglobulins"/>
    <property type="match status" value="1"/>
</dbReference>
<dbReference type="Pfam" id="PF20009">
    <property type="entry name" value="GEVED"/>
    <property type="match status" value="1"/>
</dbReference>
<dbReference type="EMBL" id="JAENHK010000010">
    <property type="protein sequence ID" value="MBK1897478.1"/>
    <property type="molecule type" value="Genomic_DNA"/>
</dbReference>
<evidence type="ECO:0000259" key="2">
    <source>
        <dbReference type="PROSITE" id="PS50853"/>
    </source>
</evidence>
<evidence type="ECO:0000256" key="1">
    <source>
        <dbReference type="ARBA" id="ARBA00022729"/>
    </source>
</evidence>
<dbReference type="InterPro" id="IPR026444">
    <property type="entry name" value="Secre_tail"/>
</dbReference>
<dbReference type="Pfam" id="PF18962">
    <property type="entry name" value="Por_Secre_tail"/>
    <property type="match status" value="1"/>
</dbReference>
<dbReference type="Pfam" id="PF00041">
    <property type="entry name" value="fn3"/>
    <property type="match status" value="1"/>
</dbReference>
<protein>
    <submittedName>
        <fullName evidence="3">T9SS type A sorting domain-containing protein</fullName>
    </submittedName>
</protein>
<keyword evidence="4" id="KW-1185">Reference proteome</keyword>
<gene>
    <name evidence="3" type="ORF">JHL15_17055</name>
</gene>
<sequence length="367" mass="39272">MTKNLLYVFLFLIGISFFNGKNQDNIYSSSALFCDTNAPANVQVSNITATSAVITWTFDPTTPDYLIRFRPVGGTVSPWTTVTISTLASFTLTGLIPCSQYEVQVAKICSGVVGTWSGSIIFVSTLNYCLSGSTDSGLMHISNVMVSPGSGGFLPMVSNSGASNYTDYRNDPSRKVNLLVGSTGNMISVTKAWSGVPSAASISVWIDLNGNGVFEATEKIVFSGSNTSASPSATFSIPSTAFQTAGTCGVTMRVMMTQALANSACGTFVYGEVEDYGVALLTSGSLSTVENQKSKEINIYPNPVSNVVTIDGIVSDLDYEIYNTAGQKIKTGKSADRKVNVHDLIRGVYFIQLKEKEKVTRLKFIKN</sequence>
<dbReference type="Proteomes" id="UP000628669">
    <property type="component" value="Unassembled WGS sequence"/>
</dbReference>
<evidence type="ECO:0000313" key="4">
    <source>
        <dbReference type="Proteomes" id="UP000628669"/>
    </source>
</evidence>
<comment type="caution">
    <text evidence="3">The sequence shown here is derived from an EMBL/GenBank/DDBJ whole genome shotgun (WGS) entry which is preliminary data.</text>
</comment>
<dbReference type="InterPro" id="IPR003961">
    <property type="entry name" value="FN3_dom"/>
</dbReference>
<dbReference type="CDD" id="cd00063">
    <property type="entry name" value="FN3"/>
    <property type="match status" value="1"/>
</dbReference>
<dbReference type="SUPFAM" id="SSF49265">
    <property type="entry name" value="Fibronectin type III"/>
    <property type="match status" value="1"/>
</dbReference>
<name>A0ABS1FYR3_9FLAO</name>
<feature type="domain" description="Fibronectin type-III" evidence="2">
    <location>
        <begin position="38"/>
        <end position="128"/>
    </location>
</feature>